<dbReference type="Gene3D" id="3.40.190.290">
    <property type="match status" value="1"/>
</dbReference>
<dbReference type="GO" id="GO:2000142">
    <property type="term" value="P:regulation of DNA-templated transcription initiation"/>
    <property type="evidence" value="ECO:0007669"/>
    <property type="project" value="TreeGrafter"/>
</dbReference>
<keyword evidence="8" id="KW-1185">Reference proteome</keyword>
<keyword evidence="2" id="KW-0805">Transcription regulation</keyword>
<evidence type="ECO:0000256" key="2">
    <source>
        <dbReference type="ARBA" id="ARBA00023015"/>
    </source>
</evidence>
<reference evidence="7" key="1">
    <citation type="submission" date="2020-03" db="EMBL/GenBank/DDBJ databases">
        <authorList>
            <person name="Guo F."/>
        </authorList>
    </citation>
    <scope>NUCLEOTIDE SEQUENCE</scope>
    <source>
        <strain evidence="7">JCM 30134</strain>
    </source>
</reference>
<evidence type="ECO:0000256" key="5">
    <source>
        <dbReference type="ARBA" id="ARBA00023163"/>
    </source>
</evidence>
<dbReference type="Gene3D" id="1.10.10.10">
    <property type="entry name" value="Winged helix-like DNA-binding domain superfamily/Winged helix DNA-binding domain"/>
    <property type="match status" value="1"/>
</dbReference>
<dbReference type="PROSITE" id="PS50931">
    <property type="entry name" value="HTH_LYSR"/>
    <property type="match status" value="1"/>
</dbReference>
<feature type="domain" description="HTH lysR-type" evidence="6">
    <location>
        <begin position="1"/>
        <end position="58"/>
    </location>
</feature>
<protein>
    <submittedName>
        <fullName evidence="7">LysR family transcriptional regulator</fullName>
    </submittedName>
</protein>
<dbReference type="InterPro" id="IPR005119">
    <property type="entry name" value="LysR_subst-bd"/>
</dbReference>
<gene>
    <name evidence="7" type="ORF">G8770_09270</name>
</gene>
<keyword evidence="5" id="KW-0804">Transcription</keyword>
<dbReference type="PRINTS" id="PR00039">
    <property type="entry name" value="HTHLYSR"/>
</dbReference>
<dbReference type="FunFam" id="1.10.10.10:FF:000001">
    <property type="entry name" value="LysR family transcriptional regulator"/>
    <property type="match status" value="1"/>
</dbReference>
<dbReference type="Pfam" id="PF00126">
    <property type="entry name" value="HTH_1"/>
    <property type="match status" value="1"/>
</dbReference>
<dbReference type="GO" id="GO:0003700">
    <property type="term" value="F:DNA-binding transcription factor activity"/>
    <property type="evidence" value="ECO:0007669"/>
    <property type="project" value="InterPro"/>
</dbReference>
<dbReference type="Pfam" id="PF03466">
    <property type="entry name" value="LysR_substrate"/>
    <property type="match status" value="1"/>
</dbReference>
<dbReference type="SUPFAM" id="SSF46785">
    <property type="entry name" value="Winged helix' DNA-binding domain"/>
    <property type="match status" value="1"/>
</dbReference>
<dbReference type="InterPro" id="IPR036388">
    <property type="entry name" value="WH-like_DNA-bd_sf"/>
</dbReference>
<dbReference type="PANTHER" id="PTHR30293">
    <property type="entry name" value="TRANSCRIPTIONAL REGULATORY PROTEIN NAC-RELATED"/>
    <property type="match status" value="1"/>
</dbReference>
<keyword evidence="4" id="KW-0010">Activator</keyword>
<dbReference type="SUPFAM" id="SSF53850">
    <property type="entry name" value="Periplasmic binding protein-like II"/>
    <property type="match status" value="1"/>
</dbReference>
<evidence type="ECO:0000256" key="1">
    <source>
        <dbReference type="ARBA" id="ARBA00009437"/>
    </source>
</evidence>
<dbReference type="RefSeq" id="WP_167185199.1">
    <property type="nucleotide sequence ID" value="NZ_JAAONZ010000005.1"/>
</dbReference>
<sequence>METRRLTYFMRVAEDGSLTKASGVLRIAQPALSRQIRLLEEELGVTLFTRTARGMLLTEEGEYLRSAIAGPLRELDMALHNIRSMGATMAANFTLGLPPGLTDSLAMPVIQALRETFPNIRLCVVEGATGVLIDWLGRGVIDFAILEESSRNDRLTEERIATLPLVIVGPQSSPLPHHGDIPHSSALQLPLVLPSHHLGVRGAINDVAAKSHCALKISTETDSHRLIADLVAGGSGYTLMPECYLTQKLAEHALKTWSLSRPAPCIEIFLSTRENSKISGRQFSEVTKMISDVAKRQLN</sequence>
<dbReference type="AlphaFoldDB" id="A0A9E5JSG7"/>
<evidence type="ECO:0000259" key="6">
    <source>
        <dbReference type="PROSITE" id="PS50931"/>
    </source>
</evidence>
<dbReference type="PANTHER" id="PTHR30293:SF0">
    <property type="entry name" value="NITROGEN ASSIMILATION REGULATORY PROTEIN NAC"/>
    <property type="match status" value="1"/>
</dbReference>
<comment type="similarity">
    <text evidence="1">Belongs to the LysR transcriptional regulatory family.</text>
</comment>
<dbReference type="GO" id="GO:0003677">
    <property type="term" value="F:DNA binding"/>
    <property type="evidence" value="ECO:0007669"/>
    <property type="project" value="UniProtKB-KW"/>
</dbReference>
<comment type="caution">
    <text evidence="7">The sequence shown here is derived from an EMBL/GenBank/DDBJ whole genome shotgun (WGS) entry which is preliminary data.</text>
</comment>
<evidence type="ECO:0000256" key="4">
    <source>
        <dbReference type="ARBA" id="ARBA00023159"/>
    </source>
</evidence>
<dbReference type="Proteomes" id="UP000787472">
    <property type="component" value="Unassembled WGS sequence"/>
</dbReference>
<dbReference type="EMBL" id="JAAONZ010000005">
    <property type="protein sequence ID" value="NHO65729.1"/>
    <property type="molecule type" value="Genomic_DNA"/>
</dbReference>
<name>A0A9E5JSG7_9GAMM</name>
<evidence type="ECO:0000256" key="3">
    <source>
        <dbReference type="ARBA" id="ARBA00023125"/>
    </source>
</evidence>
<dbReference type="InterPro" id="IPR036390">
    <property type="entry name" value="WH_DNA-bd_sf"/>
</dbReference>
<dbReference type="InterPro" id="IPR000847">
    <property type="entry name" value="LysR_HTH_N"/>
</dbReference>
<evidence type="ECO:0000313" key="8">
    <source>
        <dbReference type="Proteomes" id="UP000787472"/>
    </source>
</evidence>
<keyword evidence="3" id="KW-0238">DNA-binding</keyword>
<evidence type="ECO:0000313" key="7">
    <source>
        <dbReference type="EMBL" id="NHO65729.1"/>
    </source>
</evidence>
<accession>A0A9E5JSG7</accession>
<proteinExistence type="inferred from homology"/>
<organism evidence="7 8">
    <name type="scientific">Pseudomaricurvus hydrocarbonicus</name>
    <dbReference type="NCBI Taxonomy" id="1470433"/>
    <lineage>
        <taxon>Bacteria</taxon>
        <taxon>Pseudomonadati</taxon>
        <taxon>Pseudomonadota</taxon>
        <taxon>Gammaproteobacteria</taxon>
        <taxon>Cellvibrionales</taxon>
        <taxon>Cellvibrionaceae</taxon>
        <taxon>Pseudomaricurvus</taxon>
    </lineage>
</organism>